<accession>A0A9X5IRI2</accession>
<protein>
    <submittedName>
        <fullName evidence="12">Alkaline phosphatase</fullName>
    </submittedName>
</protein>
<dbReference type="GO" id="GO:0046872">
    <property type="term" value="F:metal ion binding"/>
    <property type="evidence" value="ECO:0007669"/>
    <property type="project" value="UniProtKB-KW"/>
</dbReference>
<dbReference type="CDD" id="cd16012">
    <property type="entry name" value="ALP"/>
    <property type="match status" value="1"/>
</dbReference>
<evidence type="ECO:0000256" key="2">
    <source>
        <dbReference type="ARBA" id="ARBA00022553"/>
    </source>
</evidence>
<dbReference type="EMBL" id="JAAXOW010000001">
    <property type="protein sequence ID" value="NKX91926.1"/>
    <property type="molecule type" value="Genomic_DNA"/>
</dbReference>
<comment type="caution">
    <text evidence="12">The sequence shown here is derived from an EMBL/GenBank/DDBJ whole genome shotgun (WGS) entry which is preliminary data.</text>
</comment>
<evidence type="ECO:0000256" key="7">
    <source>
        <dbReference type="PIRSR" id="PIRSR601952-1"/>
    </source>
</evidence>
<evidence type="ECO:0000256" key="5">
    <source>
        <dbReference type="ARBA" id="ARBA00022833"/>
    </source>
</evidence>
<dbReference type="InterPro" id="IPR018299">
    <property type="entry name" value="Alkaline_phosphatase_AS"/>
</dbReference>
<dbReference type="Pfam" id="PF00245">
    <property type="entry name" value="Alk_phosphatase"/>
    <property type="match status" value="1"/>
</dbReference>
<keyword evidence="5 8" id="KW-0862">Zinc</keyword>
<evidence type="ECO:0000256" key="6">
    <source>
        <dbReference type="ARBA" id="ARBA00022842"/>
    </source>
</evidence>
<feature type="region of interest" description="Disordered" evidence="10">
    <location>
        <begin position="348"/>
        <end position="370"/>
    </location>
</feature>
<keyword evidence="3 8" id="KW-0479">Metal-binding</keyword>
<feature type="binding site" evidence="8">
    <location>
        <position position="53"/>
    </location>
    <ligand>
        <name>Zn(2+)</name>
        <dbReference type="ChEBI" id="CHEBI:29105"/>
        <label>2</label>
    </ligand>
</feature>
<dbReference type="SUPFAM" id="SSF53649">
    <property type="entry name" value="Alkaline phosphatase-like"/>
    <property type="match status" value="1"/>
</dbReference>
<proteinExistence type="inferred from homology"/>
<feature type="region of interest" description="Disordered" evidence="10">
    <location>
        <begin position="192"/>
        <end position="217"/>
    </location>
</feature>
<dbReference type="PROSITE" id="PS00123">
    <property type="entry name" value="ALKALINE_PHOSPHATASE"/>
    <property type="match status" value="1"/>
</dbReference>
<evidence type="ECO:0000256" key="4">
    <source>
        <dbReference type="ARBA" id="ARBA00022801"/>
    </source>
</evidence>
<dbReference type="Gene3D" id="3.40.720.10">
    <property type="entry name" value="Alkaline Phosphatase, subunit A"/>
    <property type="match status" value="1"/>
</dbReference>
<evidence type="ECO:0000256" key="1">
    <source>
        <dbReference type="ARBA" id="ARBA00005984"/>
    </source>
</evidence>
<feature type="active site" description="Phosphoserine intermediate" evidence="7">
    <location>
        <position position="99"/>
    </location>
</feature>
<evidence type="ECO:0000256" key="9">
    <source>
        <dbReference type="RuleBase" id="RU003946"/>
    </source>
</evidence>
<feature type="signal peptide" evidence="11">
    <location>
        <begin position="1"/>
        <end position="25"/>
    </location>
</feature>
<evidence type="ECO:0000256" key="11">
    <source>
        <dbReference type="SAM" id="SignalP"/>
    </source>
</evidence>
<feature type="binding site" evidence="8">
    <location>
        <position position="344"/>
    </location>
    <ligand>
        <name>Mg(2+)</name>
        <dbReference type="ChEBI" id="CHEBI:18420"/>
    </ligand>
</feature>
<comment type="similarity">
    <text evidence="1 9">Belongs to the alkaline phosphatase family.</text>
</comment>
<evidence type="ECO:0000313" key="12">
    <source>
        <dbReference type="EMBL" id="NKX91926.1"/>
    </source>
</evidence>
<evidence type="ECO:0000313" key="13">
    <source>
        <dbReference type="Proteomes" id="UP000774283"/>
    </source>
</evidence>
<reference evidence="12 13" key="1">
    <citation type="submission" date="2020-04" db="EMBL/GenBank/DDBJ databases">
        <title>MicrobeNet Type strains.</title>
        <authorList>
            <person name="Nicholson A.C."/>
        </authorList>
    </citation>
    <scope>NUCLEOTIDE SEQUENCE [LARGE SCALE GENOMIC DNA]</scope>
    <source>
        <strain evidence="12 13">ATCC BAA-789</strain>
    </source>
</reference>
<dbReference type="GO" id="GO:0004035">
    <property type="term" value="F:alkaline phosphatase activity"/>
    <property type="evidence" value="ECO:0007669"/>
    <property type="project" value="TreeGrafter"/>
</dbReference>
<feature type="binding site" evidence="8">
    <location>
        <position position="306"/>
    </location>
    <ligand>
        <name>Zn(2+)</name>
        <dbReference type="ChEBI" id="CHEBI:29105"/>
        <label>2</label>
    </ligand>
</feature>
<feature type="binding site" evidence="8">
    <location>
        <position position="297"/>
    </location>
    <ligand>
        <name>Mg(2+)</name>
        <dbReference type="ChEBI" id="CHEBI:18420"/>
    </ligand>
</feature>
<feature type="binding site" evidence="8">
    <location>
        <position position="53"/>
    </location>
    <ligand>
        <name>Mg(2+)</name>
        <dbReference type="ChEBI" id="CHEBI:18420"/>
    </ligand>
</feature>
<feature type="chain" id="PRO_5040943878" evidence="11">
    <location>
        <begin position="26"/>
        <end position="430"/>
    </location>
</feature>
<organism evidence="12 13">
    <name type="scientific">Sanguibacter hominis ATCC BAA-789</name>
    <dbReference type="NCBI Taxonomy" id="1312740"/>
    <lineage>
        <taxon>Bacteria</taxon>
        <taxon>Bacillati</taxon>
        <taxon>Actinomycetota</taxon>
        <taxon>Actinomycetes</taxon>
        <taxon>Micrococcales</taxon>
        <taxon>Sanguibacteraceae</taxon>
        <taxon>Sanguibacter</taxon>
    </lineage>
</organism>
<feature type="binding site" evidence="8">
    <location>
        <position position="345"/>
    </location>
    <ligand>
        <name>Zn(2+)</name>
        <dbReference type="ChEBI" id="CHEBI:29105"/>
        <label>2</label>
    </ligand>
</feature>
<dbReference type="SMART" id="SM00098">
    <property type="entry name" value="alkPPc"/>
    <property type="match status" value="1"/>
</dbReference>
<dbReference type="RefSeq" id="WP_168446030.1">
    <property type="nucleotide sequence ID" value="NZ_JAAXOW010000001.1"/>
</dbReference>
<evidence type="ECO:0000256" key="8">
    <source>
        <dbReference type="PIRSR" id="PIRSR601952-2"/>
    </source>
</evidence>
<feature type="binding site" evidence="8">
    <location>
        <position position="150"/>
    </location>
    <ligand>
        <name>Mg(2+)</name>
        <dbReference type="ChEBI" id="CHEBI:18420"/>
    </ligand>
</feature>
<dbReference type="InterPro" id="IPR017850">
    <property type="entry name" value="Alkaline_phosphatase_core_sf"/>
</dbReference>
<keyword evidence="4" id="KW-0378">Hydrolase</keyword>
<gene>
    <name evidence="12" type="ORF">HF995_01340</name>
</gene>
<dbReference type="AlphaFoldDB" id="A0A9X5IRI2"/>
<keyword evidence="11" id="KW-0732">Signal</keyword>
<evidence type="ECO:0000256" key="10">
    <source>
        <dbReference type="SAM" id="MobiDB-lite"/>
    </source>
</evidence>
<feature type="compositionally biased region" description="Acidic residues" evidence="10">
    <location>
        <begin position="354"/>
        <end position="367"/>
    </location>
</feature>
<feature type="binding site" evidence="8">
    <location>
        <position position="389"/>
    </location>
    <ligand>
        <name>Zn(2+)</name>
        <dbReference type="ChEBI" id="CHEBI:29105"/>
        <label>2</label>
    </ligand>
</feature>
<dbReference type="PRINTS" id="PR00113">
    <property type="entry name" value="ALKPHPHTASE"/>
</dbReference>
<comment type="cofactor">
    <cofactor evidence="8">
        <name>Zn(2+)</name>
        <dbReference type="ChEBI" id="CHEBI:29105"/>
    </cofactor>
    <text evidence="8">Binds 2 Zn(2+) ions.</text>
</comment>
<dbReference type="InterPro" id="IPR001952">
    <property type="entry name" value="Alkaline_phosphatase"/>
</dbReference>
<dbReference type="Proteomes" id="UP000774283">
    <property type="component" value="Unassembled WGS sequence"/>
</dbReference>
<feature type="binding site" evidence="8">
    <location>
        <position position="302"/>
    </location>
    <ligand>
        <name>Zn(2+)</name>
        <dbReference type="ChEBI" id="CHEBI:29105"/>
        <label>2</label>
    </ligand>
</feature>
<keyword evidence="2" id="KW-0597">Phosphoprotein</keyword>
<keyword evidence="6 8" id="KW-0460">Magnesium</keyword>
<evidence type="ECO:0000256" key="3">
    <source>
        <dbReference type="ARBA" id="ARBA00022723"/>
    </source>
</evidence>
<feature type="binding site" evidence="8">
    <location>
        <position position="152"/>
    </location>
    <ligand>
        <name>Mg(2+)</name>
        <dbReference type="ChEBI" id="CHEBI:18420"/>
    </ligand>
</feature>
<dbReference type="PANTHER" id="PTHR11596">
    <property type="entry name" value="ALKALINE PHOSPHATASE"/>
    <property type="match status" value="1"/>
</dbReference>
<sequence length="430" mass="45816">MRSTPTRSRVAGAALALVLAGTVGASGSGWHGHDKKHHRDDTRAKNVIFIVGDGMGIAHRELIRLATVGRDAELEMDQMPYHGWAHTDPADPEDVVTDSAAGATAFATGVRSYNGAVGVDVDGKPVTSLLERAKKSGKATGLVTTSQVTDATPASFGSHVADRGDQSEIARQFLEVTQPDVILGGGEDWWYPADEEGAWPDNPPTDPSEQSKGTKGNLVERAKTLGYEYVTDADTLAAAKVREGGKLLGLFANEEMFEHHNEGPDAIYDPSVPLPTMATKALDVLKKDKQGFFLVIEEEGIDEMAHHGNATLMIEAGRALDRTVALARDFAKKEGNTLVVVAGDHETGGLAIENPDDDESGDGEQAEDGPITLYGTDQEFYVDWTTGGHTGAATPATAEGPGAARMRDVRDNTDIHDLVLAAMKLDRGRR</sequence>
<dbReference type="PANTHER" id="PTHR11596:SF5">
    <property type="entry name" value="ALKALINE PHOSPHATASE"/>
    <property type="match status" value="1"/>
</dbReference>
<comment type="cofactor">
    <cofactor evidence="8">
        <name>Mg(2+)</name>
        <dbReference type="ChEBI" id="CHEBI:18420"/>
    </cofactor>
    <text evidence="8">Binds 1 Mg(2+) ion.</text>
</comment>
<keyword evidence="13" id="KW-1185">Reference proteome</keyword>
<name>A0A9X5IRI2_9MICO</name>